<dbReference type="SUPFAM" id="SSF52266">
    <property type="entry name" value="SGNH hydrolase"/>
    <property type="match status" value="1"/>
</dbReference>
<dbReference type="Gene3D" id="2.60.40.10">
    <property type="entry name" value="Immunoglobulins"/>
    <property type="match status" value="1"/>
</dbReference>
<name>A0A851GNB6_9BACT</name>
<dbReference type="InterPro" id="IPR036514">
    <property type="entry name" value="SGNH_hydro_sf"/>
</dbReference>
<dbReference type="InterPro" id="IPR005181">
    <property type="entry name" value="SASA"/>
</dbReference>
<dbReference type="InterPro" id="IPR013783">
    <property type="entry name" value="Ig-like_fold"/>
</dbReference>
<protein>
    <submittedName>
        <fullName evidence="4">Sialate O-acetylesterase</fullName>
    </submittedName>
</protein>
<dbReference type="AlphaFoldDB" id="A0A851GNB6"/>
<dbReference type="PANTHER" id="PTHR22901">
    <property type="entry name" value="SIALATE O-ACETYLESTERASE"/>
    <property type="match status" value="1"/>
</dbReference>
<feature type="compositionally biased region" description="Basic and acidic residues" evidence="2">
    <location>
        <begin position="497"/>
        <end position="508"/>
    </location>
</feature>
<accession>A0A851GNB6</accession>
<organism evidence="4 5">
    <name type="scientific">Oceaniferula marina</name>
    <dbReference type="NCBI Taxonomy" id="2748318"/>
    <lineage>
        <taxon>Bacteria</taxon>
        <taxon>Pseudomonadati</taxon>
        <taxon>Verrucomicrobiota</taxon>
        <taxon>Verrucomicrobiia</taxon>
        <taxon>Verrucomicrobiales</taxon>
        <taxon>Verrucomicrobiaceae</taxon>
        <taxon>Oceaniferula</taxon>
    </lineage>
</organism>
<dbReference type="GO" id="GO:0001681">
    <property type="term" value="F:sialate O-acetylesterase activity"/>
    <property type="evidence" value="ECO:0007669"/>
    <property type="project" value="InterPro"/>
</dbReference>
<comment type="caution">
    <text evidence="4">The sequence shown here is derived from an EMBL/GenBank/DDBJ whole genome shotgun (WGS) entry which is preliminary data.</text>
</comment>
<dbReference type="Proteomes" id="UP000557872">
    <property type="component" value="Unassembled WGS sequence"/>
</dbReference>
<evidence type="ECO:0000259" key="3">
    <source>
        <dbReference type="Pfam" id="PF03629"/>
    </source>
</evidence>
<sequence length="518" mass="57413">MKTKLLTIILSSVLFLPLYGETKDKEALSITSVFSDHMVLQRQMPVPVWGKGKAGSTVSVTVAGKSAKAVVDASGDWKAQLPELPAGGPHVFAVSSGGSRIELQDVLVGEVWIASGQSNMQMGYQSLKDGKKRYAEASALPIRSLSVPRTVHDAPQKNMKGKWATKPCQSAVALTFALDLQKASGVPVGIIEASWGSSSLEGWMPLSMTTEFPHFKKMMENYHQYDQAEVNRLLEKEKNGGKRVRLDDIFFRTRPNILYNAMMAPLIPYACRGMIWYQGEANTSSLGSMRQYGETLPAWVQCLRQQWGRDDFYFLAVMLPGHGKMVKESPVKSSRSPEAYSWAWFREAQQKVLSLPNTGIANTIDLGSEKNIHPRDKGPIGRRLSLFAQKLTLGKLVQADGPTLKQCKKTGKKTMVVTYTHAEGLKTKDGKAPRGFWLGDNKGNWVEAKASIDGETVVLTWDDEAFVSEHVRYAFAGFPDVNLVNEAGLPAMPFRTDDMEPKGYHDTPLEPGVKWRRK</sequence>
<evidence type="ECO:0000313" key="4">
    <source>
        <dbReference type="EMBL" id="NWK57331.1"/>
    </source>
</evidence>
<dbReference type="Gene3D" id="3.40.50.1110">
    <property type="entry name" value="SGNH hydrolase"/>
    <property type="match status" value="1"/>
</dbReference>
<feature type="domain" description="Sialate O-acetylesterase" evidence="3">
    <location>
        <begin position="270"/>
        <end position="374"/>
    </location>
</feature>
<keyword evidence="5" id="KW-1185">Reference proteome</keyword>
<dbReference type="Pfam" id="PF03629">
    <property type="entry name" value="SASA"/>
    <property type="match status" value="2"/>
</dbReference>
<dbReference type="EMBL" id="JACBAZ010000010">
    <property type="protein sequence ID" value="NWK57331.1"/>
    <property type="molecule type" value="Genomic_DNA"/>
</dbReference>
<dbReference type="PANTHER" id="PTHR22901:SF0">
    <property type="entry name" value="SIALATE O-ACETYLESTERASE"/>
    <property type="match status" value="1"/>
</dbReference>
<proteinExistence type="predicted"/>
<reference evidence="4 5" key="1">
    <citation type="submission" date="2020-07" db="EMBL/GenBank/DDBJ databases">
        <title>Roseicoccus Jingziensis gen. nov., sp. nov., isolated from coastal seawater.</title>
        <authorList>
            <person name="Feng X."/>
        </authorList>
    </citation>
    <scope>NUCLEOTIDE SEQUENCE [LARGE SCALE GENOMIC DNA]</scope>
    <source>
        <strain evidence="4 5">N1E253</strain>
    </source>
</reference>
<gene>
    <name evidence="4" type="ORF">HW115_17050</name>
</gene>
<evidence type="ECO:0000313" key="5">
    <source>
        <dbReference type="Proteomes" id="UP000557872"/>
    </source>
</evidence>
<feature type="region of interest" description="Disordered" evidence="2">
    <location>
        <begin position="497"/>
        <end position="518"/>
    </location>
</feature>
<evidence type="ECO:0000256" key="2">
    <source>
        <dbReference type="SAM" id="MobiDB-lite"/>
    </source>
</evidence>
<feature type="domain" description="Sialate O-acetylesterase" evidence="3">
    <location>
        <begin position="110"/>
        <end position="230"/>
    </location>
</feature>
<keyword evidence="1" id="KW-0378">Hydrolase</keyword>
<evidence type="ECO:0000256" key="1">
    <source>
        <dbReference type="ARBA" id="ARBA00022801"/>
    </source>
</evidence>
<dbReference type="InterPro" id="IPR039329">
    <property type="entry name" value="SIAE"/>
</dbReference>
<dbReference type="GO" id="GO:0005975">
    <property type="term" value="P:carbohydrate metabolic process"/>
    <property type="evidence" value="ECO:0007669"/>
    <property type="project" value="TreeGrafter"/>
</dbReference>